<proteinExistence type="inferred from homology"/>
<dbReference type="STRING" id="78410.A0A0P7B4Y8"/>
<organism evidence="10 11">
    <name type="scientific">Neonectria ditissima</name>
    <dbReference type="NCBI Taxonomy" id="78410"/>
    <lineage>
        <taxon>Eukaryota</taxon>
        <taxon>Fungi</taxon>
        <taxon>Dikarya</taxon>
        <taxon>Ascomycota</taxon>
        <taxon>Pezizomycotina</taxon>
        <taxon>Sordariomycetes</taxon>
        <taxon>Hypocreomycetidae</taxon>
        <taxon>Hypocreales</taxon>
        <taxon>Nectriaceae</taxon>
        <taxon>Neonectria</taxon>
    </lineage>
</organism>
<evidence type="ECO:0000313" key="10">
    <source>
        <dbReference type="EMBL" id="KPM41112.1"/>
    </source>
</evidence>
<dbReference type="GO" id="GO:0005737">
    <property type="term" value="C:cytoplasm"/>
    <property type="evidence" value="ECO:0007669"/>
    <property type="project" value="TreeGrafter"/>
</dbReference>
<dbReference type="InterPro" id="IPR057254">
    <property type="entry name" value="UCH_AS"/>
</dbReference>
<dbReference type="PROSITE" id="PS52048">
    <property type="entry name" value="UCH_DOMAIN"/>
    <property type="match status" value="1"/>
</dbReference>
<evidence type="ECO:0000313" key="11">
    <source>
        <dbReference type="Proteomes" id="UP000050424"/>
    </source>
</evidence>
<name>A0A0P7B4Y8_9HYPO</name>
<comment type="catalytic activity">
    <reaction evidence="1 8">
        <text>Thiol-dependent hydrolysis of ester, thioester, amide, peptide and isopeptide bonds formed by the C-terminal Gly of ubiquitin (a 76-residue protein attached to proteins as an intracellular targeting signal).</text>
        <dbReference type="EC" id="3.4.19.12"/>
    </reaction>
</comment>
<dbReference type="EMBL" id="LKCW01000070">
    <property type="protein sequence ID" value="KPM41112.1"/>
    <property type="molecule type" value="Genomic_DNA"/>
</dbReference>
<dbReference type="GO" id="GO:0016579">
    <property type="term" value="P:protein deubiquitination"/>
    <property type="evidence" value="ECO:0007669"/>
    <property type="project" value="TreeGrafter"/>
</dbReference>
<evidence type="ECO:0000256" key="3">
    <source>
        <dbReference type="ARBA" id="ARBA00022670"/>
    </source>
</evidence>
<dbReference type="PANTHER" id="PTHR10589:SF17">
    <property type="entry name" value="UBIQUITIN CARBOXYL-TERMINAL HYDROLASE"/>
    <property type="match status" value="1"/>
</dbReference>
<feature type="domain" description="UCH catalytic" evidence="9">
    <location>
        <begin position="6"/>
        <end position="235"/>
    </location>
</feature>
<accession>A0A0P7B4Y8</accession>
<dbReference type="SUPFAM" id="SSF54001">
    <property type="entry name" value="Cysteine proteinases"/>
    <property type="match status" value="1"/>
</dbReference>
<dbReference type="InterPro" id="IPR036959">
    <property type="entry name" value="Peptidase_C12_UCH_sf"/>
</dbReference>
<keyword evidence="6 8" id="KW-0788">Thiol protease</keyword>
<dbReference type="GO" id="GO:0004843">
    <property type="term" value="F:cysteine-type deubiquitinase activity"/>
    <property type="evidence" value="ECO:0007669"/>
    <property type="project" value="UniProtKB-EC"/>
</dbReference>
<sequence length="239" mass="26013">MAQIPLFVPLESNPDLFTKIIHDIGVLPCLEFRDVYSINEPSLLALLPRPVLALILVGPTEMAQEDKQATTEYAKTGDEEDIIWFKQTIRNACGLYAILHSVANGVSSDFIKPDSIIDKLLATCRPLPPDERAKAIEACEGLEKAYKSAARLHDQSSVPGELEDLGNHYLCFAKSQKDGHLYQISSSRLSGPVDKGLVGEHDDVLGPEGTAVIQKFLDSGQSCPKAVFSLIALVPTSDL</sequence>
<evidence type="ECO:0000256" key="1">
    <source>
        <dbReference type="ARBA" id="ARBA00000707"/>
    </source>
</evidence>
<evidence type="ECO:0000256" key="6">
    <source>
        <dbReference type="ARBA" id="ARBA00022807"/>
    </source>
</evidence>
<dbReference type="OrthoDB" id="427186at2759"/>
<evidence type="ECO:0000259" key="9">
    <source>
        <dbReference type="PROSITE" id="PS52048"/>
    </source>
</evidence>
<evidence type="ECO:0000256" key="8">
    <source>
        <dbReference type="RuleBase" id="RU361215"/>
    </source>
</evidence>
<dbReference type="InterPro" id="IPR038765">
    <property type="entry name" value="Papain-like_cys_pep_sf"/>
</dbReference>
<dbReference type="PANTHER" id="PTHR10589">
    <property type="entry name" value="UBIQUITIN CARBOXYL-TERMINAL HYDROLASE"/>
    <property type="match status" value="1"/>
</dbReference>
<dbReference type="Gene3D" id="3.40.532.10">
    <property type="entry name" value="Peptidase C12, ubiquitin carboxyl-terminal hydrolase"/>
    <property type="match status" value="1"/>
</dbReference>
<keyword evidence="5 8" id="KW-0378">Hydrolase</keyword>
<evidence type="ECO:0000256" key="2">
    <source>
        <dbReference type="ARBA" id="ARBA00009326"/>
    </source>
</evidence>
<dbReference type="EC" id="3.4.19.12" evidence="8"/>
<keyword evidence="11" id="KW-1185">Reference proteome</keyword>
<comment type="caution">
    <text evidence="10">The sequence shown here is derived from an EMBL/GenBank/DDBJ whole genome shotgun (WGS) entry which is preliminary data.</text>
</comment>
<gene>
    <name evidence="10" type="ORF">AK830_g5412</name>
</gene>
<dbReference type="GO" id="GO:0006511">
    <property type="term" value="P:ubiquitin-dependent protein catabolic process"/>
    <property type="evidence" value="ECO:0007669"/>
    <property type="project" value="UniProtKB-UniRule"/>
</dbReference>
<evidence type="ECO:0000256" key="7">
    <source>
        <dbReference type="PROSITE-ProRule" id="PRU01393"/>
    </source>
</evidence>
<dbReference type="InterPro" id="IPR001578">
    <property type="entry name" value="Peptidase_C12_UCH"/>
</dbReference>
<keyword evidence="3 8" id="KW-0645">Protease</keyword>
<keyword evidence="4 8" id="KW-0833">Ubl conjugation pathway</keyword>
<dbReference type="Pfam" id="PF01088">
    <property type="entry name" value="Peptidase_C12"/>
    <property type="match status" value="1"/>
</dbReference>
<dbReference type="AlphaFoldDB" id="A0A0P7B4Y8"/>
<dbReference type="PRINTS" id="PR00707">
    <property type="entry name" value="UBCTHYDRLASE"/>
</dbReference>
<evidence type="ECO:0000256" key="5">
    <source>
        <dbReference type="ARBA" id="ARBA00022801"/>
    </source>
</evidence>
<protein>
    <recommendedName>
        <fullName evidence="8">Ubiquitin carboxyl-terminal hydrolase</fullName>
        <ecNumber evidence="8">3.4.19.12</ecNumber>
    </recommendedName>
</protein>
<comment type="caution">
    <text evidence="7">Lacks conserved residue(s) required for the propagation of feature annotation.</text>
</comment>
<reference evidence="10 11" key="1">
    <citation type="submission" date="2015-09" db="EMBL/GenBank/DDBJ databases">
        <title>Draft genome of a European isolate of the apple canker pathogen Neonectria ditissima.</title>
        <authorList>
            <person name="Gomez-Cortecero A."/>
            <person name="Harrison R.J."/>
            <person name="Armitage A.D."/>
        </authorList>
    </citation>
    <scope>NUCLEOTIDE SEQUENCE [LARGE SCALE GENOMIC DNA]</scope>
    <source>
        <strain evidence="10 11">R09/05</strain>
    </source>
</reference>
<dbReference type="PROSITE" id="PS00140">
    <property type="entry name" value="UCH_1"/>
    <property type="match status" value="1"/>
</dbReference>
<dbReference type="Proteomes" id="UP000050424">
    <property type="component" value="Unassembled WGS sequence"/>
</dbReference>
<evidence type="ECO:0000256" key="4">
    <source>
        <dbReference type="ARBA" id="ARBA00022786"/>
    </source>
</evidence>
<comment type="similarity">
    <text evidence="2 7 8">Belongs to the peptidase C12 family.</text>
</comment>